<dbReference type="Gene3D" id="2.60.40.1240">
    <property type="match status" value="1"/>
</dbReference>
<evidence type="ECO:0000259" key="3">
    <source>
        <dbReference type="Pfam" id="PF11611"/>
    </source>
</evidence>
<name>A0ABX1CAA3_9ACTN</name>
<comment type="caution">
    <text evidence="4">The sequence shown here is derived from an EMBL/GenBank/DDBJ whole genome shotgun (WGS) entry which is preliminary data.</text>
</comment>
<keyword evidence="1" id="KW-0732">Signal</keyword>
<sequence length="228" mass="24122">MGKITAGSTRGRRAPYGFARQRMLAVAGVAGTALLMGGLTACTDEGDTPQRDTSASESPATDDADDADDAEGSDEAAETDDADADQADSGDDSGGTFAIGETAVYENIGLKVTLSDPEVLEPQEEWDEFGGEGYTAYTFTVVLENTGDEHYDGDMTVFQARAGDDGVEAPQVFSFEQLGNGSMGSVLPGKKSTNKIAFDVPDDADSLTVEFMELSDWDSESAFWTHEF</sequence>
<evidence type="ECO:0000256" key="2">
    <source>
        <dbReference type="SAM" id="MobiDB-lite"/>
    </source>
</evidence>
<dbReference type="Pfam" id="PF11611">
    <property type="entry name" value="DUF4352"/>
    <property type="match status" value="1"/>
</dbReference>
<proteinExistence type="predicted"/>
<feature type="domain" description="DUF4352" evidence="3">
    <location>
        <begin position="131"/>
        <end position="211"/>
    </location>
</feature>
<dbReference type="EMBL" id="JAAVJC010000116">
    <property type="protein sequence ID" value="NJQ16064.1"/>
    <property type="molecule type" value="Genomic_DNA"/>
</dbReference>
<protein>
    <submittedName>
        <fullName evidence="4">DUF4352 domain-containing protein</fullName>
    </submittedName>
</protein>
<evidence type="ECO:0000313" key="5">
    <source>
        <dbReference type="Proteomes" id="UP000727056"/>
    </source>
</evidence>
<reference evidence="4 5" key="1">
    <citation type="submission" date="2020-03" db="EMBL/GenBank/DDBJ databases">
        <title>Draft genome of Streptomyces sp. ventii, isolated from the Axial Seamount in the Pacific Ocean, and resequencing of the two type strains Streptomyces lonarensis strain NCL 716 and Streptomyces bohaiensis strain 11A07.</title>
        <authorList>
            <person name="Loughran R.M."/>
            <person name="Pfannmuller K.M."/>
            <person name="Wasson B.J."/>
            <person name="Deadmond M.C."/>
            <person name="Paddock B.E."/>
            <person name="Koyack M.J."/>
            <person name="Gallegos D.A."/>
            <person name="Mitchell E.A."/>
            <person name="Ushijima B."/>
            <person name="Saw J.H."/>
            <person name="Mcphail K.L."/>
            <person name="Videau P."/>
        </authorList>
    </citation>
    <scope>NUCLEOTIDE SEQUENCE [LARGE SCALE GENOMIC DNA]</scope>
    <source>
        <strain evidence="4 5">11A07</strain>
    </source>
</reference>
<feature type="region of interest" description="Disordered" evidence="2">
    <location>
        <begin position="40"/>
        <end position="97"/>
    </location>
</feature>
<dbReference type="InterPro" id="IPR029050">
    <property type="entry name" value="Immunoprotect_excell_Ig-like"/>
</dbReference>
<keyword evidence="5" id="KW-1185">Reference proteome</keyword>
<accession>A0ABX1CAA3</accession>
<feature type="compositionally biased region" description="Acidic residues" evidence="2">
    <location>
        <begin position="60"/>
        <end position="91"/>
    </location>
</feature>
<evidence type="ECO:0000256" key="1">
    <source>
        <dbReference type="ARBA" id="ARBA00022729"/>
    </source>
</evidence>
<dbReference type="RefSeq" id="WP_168088805.1">
    <property type="nucleotide sequence ID" value="NZ_BHZH01000541.1"/>
</dbReference>
<dbReference type="Proteomes" id="UP000727056">
    <property type="component" value="Unassembled WGS sequence"/>
</dbReference>
<organism evidence="4 5">
    <name type="scientific">Streptomyces bohaiensis</name>
    <dbReference type="NCBI Taxonomy" id="1431344"/>
    <lineage>
        <taxon>Bacteria</taxon>
        <taxon>Bacillati</taxon>
        <taxon>Actinomycetota</taxon>
        <taxon>Actinomycetes</taxon>
        <taxon>Kitasatosporales</taxon>
        <taxon>Streptomycetaceae</taxon>
        <taxon>Streptomyces</taxon>
    </lineage>
</organism>
<dbReference type="InterPro" id="IPR029051">
    <property type="entry name" value="DUF4352"/>
</dbReference>
<gene>
    <name evidence="4" type="ORF">HCN52_14180</name>
</gene>
<evidence type="ECO:0000313" key="4">
    <source>
        <dbReference type="EMBL" id="NJQ16064.1"/>
    </source>
</evidence>